<accession>A0A852T5C6</accession>
<name>A0A852T5C6_9MICO</name>
<protein>
    <recommendedName>
        <fullName evidence="1">NAD(P)-binding domain-containing protein</fullName>
    </recommendedName>
</protein>
<dbReference type="EMBL" id="JACCBJ010000001">
    <property type="protein sequence ID" value="NYD76015.1"/>
    <property type="molecule type" value="Genomic_DNA"/>
</dbReference>
<dbReference type="AlphaFoldDB" id="A0A852T5C6"/>
<gene>
    <name evidence="2" type="ORF">BJ963_003534</name>
</gene>
<comment type="caution">
    <text evidence="2">The sequence shown here is derived from an EMBL/GenBank/DDBJ whole genome shotgun (WGS) entry which is preliminary data.</text>
</comment>
<dbReference type="Gene3D" id="3.40.50.720">
    <property type="entry name" value="NAD(P)-binding Rossmann-like Domain"/>
    <property type="match status" value="1"/>
</dbReference>
<feature type="domain" description="NAD(P)-binding" evidence="1">
    <location>
        <begin position="8"/>
        <end position="120"/>
    </location>
</feature>
<dbReference type="InterPro" id="IPR036291">
    <property type="entry name" value="NAD(P)-bd_dom_sf"/>
</dbReference>
<dbReference type="SUPFAM" id="SSF51735">
    <property type="entry name" value="NAD(P)-binding Rossmann-fold domains"/>
    <property type="match status" value="1"/>
</dbReference>
<sequence length="194" mass="20845">MYRIFLAGASGVIGRSLTPLLVGAGHTVGAMTRSPGKAAGLERLGAEPIIVDVFDMRELVAVVDRFQPDIIINELTDLPDDATQLPDHAGRNARMRTEGNGNLITAARITGVDQFLAQSVAWKFPAGANRYGVTVLERTVLEFGGVVLRYGQLYGPGTFYESDLPARPRVSVQRAAERTAELLEHASGVVVITD</sequence>
<dbReference type="InterPro" id="IPR016040">
    <property type="entry name" value="NAD(P)-bd_dom"/>
</dbReference>
<evidence type="ECO:0000313" key="2">
    <source>
        <dbReference type="EMBL" id="NYD76015.1"/>
    </source>
</evidence>
<dbReference type="Pfam" id="PF13460">
    <property type="entry name" value="NAD_binding_10"/>
    <property type="match status" value="1"/>
</dbReference>
<dbReference type="RefSeq" id="WP_179457772.1">
    <property type="nucleotide sequence ID" value="NZ_BAAAPX010000001.1"/>
</dbReference>
<keyword evidence="3" id="KW-1185">Reference proteome</keyword>
<reference evidence="2 3" key="1">
    <citation type="submission" date="2020-07" db="EMBL/GenBank/DDBJ databases">
        <title>Sequencing the genomes of 1000 actinobacteria strains.</title>
        <authorList>
            <person name="Klenk H.-P."/>
        </authorList>
    </citation>
    <scope>NUCLEOTIDE SEQUENCE [LARGE SCALE GENOMIC DNA]</scope>
    <source>
        <strain evidence="2 3">DSM 23871</strain>
    </source>
</reference>
<proteinExistence type="predicted"/>
<evidence type="ECO:0000259" key="1">
    <source>
        <dbReference type="Pfam" id="PF13460"/>
    </source>
</evidence>
<dbReference type="Proteomes" id="UP000589620">
    <property type="component" value="Unassembled WGS sequence"/>
</dbReference>
<evidence type="ECO:0000313" key="3">
    <source>
        <dbReference type="Proteomes" id="UP000589620"/>
    </source>
</evidence>
<organism evidence="2 3">
    <name type="scientific">Leifsonia soli</name>
    <dbReference type="NCBI Taxonomy" id="582665"/>
    <lineage>
        <taxon>Bacteria</taxon>
        <taxon>Bacillati</taxon>
        <taxon>Actinomycetota</taxon>
        <taxon>Actinomycetes</taxon>
        <taxon>Micrococcales</taxon>
        <taxon>Microbacteriaceae</taxon>
        <taxon>Leifsonia</taxon>
    </lineage>
</organism>